<feature type="transmembrane region" description="Helical" evidence="7">
    <location>
        <begin position="34"/>
        <end position="53"/>
    </location>
</feature>
<sequence>METNSVQETPAPATTPQHHDVEADTSPSSSVPRVWTKLCLGVTLVSFIAYIIYDSRTSRRTTAVFMQFLSWVEARPLAGTFAFTALYALATILFVPASVLTLGGAFVFADALGLPAGVLATVVSVFVGSVAGSLVTFFLGRYLLCEWTARLLLRRASLRGVAWALETQGLAVTYNVL</sequence>
<feature type="transmembrane region" description="Helical" evidence="7">
    <location>
        <begin position="74"/>
        <end position="97"/>
    </location>
</feature>
<evidence type="ECO:0000256" key="3">
    <source>
        <dbReference type="ARBA" id="ARBA00022692"/>
    </source>
</evidence>
<dbReference type="PANTHER" id="PTHR12677">
    <property type="entry name" value="GOLGI APPARATUS MEMBRANE PROTEIN TVP38-RELATED"/>
    <property type="match status" value="1"/>
</dbReference>
<keyword evidence="5 7" id="KW-0472">Membrane</keyword>
<dbReference type="InterPro" id="IPR015414">
    <property type="entry name" value="TMEM64"/>
</dbReference>
<keyword evidence="3 7" id="KW-0812">Transmembrane</keyword>
<keyword evidence="4 7" id="KW-1133">Transmembrane helix</keyword>
<evidence type="ECO:0008006" key="9">
    <source>
        <dbReference type="Google" id="ProtNLM"/>
    </source>
</evidence>
<feature type="compositionally biased region" description="Polar residues" evidence="6">
    <location>
        <begin position="1"/>
        <end position="16"/>
    </location>
</feature>
<proteinExistence type="predicted"/>
<evidence type="ECO:0000256" key="1">
    <source>
        <dbReference type="ARBA" id="ARBA00004651"/>
    </source>
</evidence>
<comment type="subcellular location">
    <subcellularLocation>
        <location evidence="1">Cell membrane</location>
        <topology evidence="1">Multi-pass membrane protein</topology>
    </subcellularLocation>
</comment>
<evidence type="ECO:0000256" key="7">
    <source>
        <dbReference type="SAM" id="Phobius"/>
    </source>
</evidence>
<feature type="region of interest" description="Disordered" evidence="6">
    <location>
        <begin position="1"/>
        <end position="30"/>
    </location>
</feature>
<evidence type="ECO:0000256" key="2">
    <source>
        <dbReference type="ARBA" id="ARBA00022475"/>
    </source>
</evidence>
<evidence type="ECO:0000256" key="6">
    <source>
        <dbReference type="SAM" id="MobiDB-lite"/>
    </source>
</evidence>
<evidence type="ECO:0000313" key="8">
    <source>
        <dbReference type="EMBL" id="CAD8883236.1"/>
    </source>
</evidence>
<dbReference type="EMBL" id="HBFR01014274">
    <property type="protein sequence ID" value="CAD8883236.1"/>
    <property type="molecule type" value="Transcribed_RNA"/>
</dbReference>
<keyword evidence="2" id="KW-1003">Cell membrane</keyword>
<dbReference type="PANTHER" id="PTHR12677:SF59">
    <property type="entry name" value="GOLGI APPARATUS MEMBRANE PROTEIN TVP38-RELATED"/>
    <property type="match status" value="1"/>
</dbReference>
<accession>A0A7S1BEX7</accession>
<evidence type="ECO:0000256" key="4">
    <source>
        <dbReference type="ARBA" id="ARBA00022989"/>
    </source>
</evidence>
<name>A0A7S1BEX7_9STRA</name>
<dbReference type="AlphaFoldDB" id="A0A7S1BEX7"/>
<organism evidence="8">
    <name type="scientific">Corethron hystrix</name>
    <dbReference type="NCBI Taxonomy" id="216773"/>
    <lineage>
        <taxon>Eukaryota</taxon>
        <taxon>Sar</taxon>
        <taxon>Stramenopiles</taxon>
        <taxon>Ochrophyta</taxon>
        <taxon>Bacillariophyta</taxon>
        <taxon>Coscinodiscophyceae</taxon>
        <taxon>Corethrophycidae</taxon>
        <taxon>Corethrales</taxon>
        <taxon>Corethraceae</taxon>
        <taxon>Corethron</taxon>
    </lineage>
</organism>
<gene>
    <name evidence="8" type="ORF">CHYS00102_LOCUS10431</name>
</gene>
<reference evidence="8" key="1">
    <citation type="submission" date="2021-01" db="EMBL/GenBank/DDBJ databases">
        <authorList>
            <person name="Corre E."/>
            <person name="Pelletier E."/>
            <person name="Niang G."/>
            <person name="Scheremetjew M."/>
            <person name="Finn R."/>
            <person name="Kale V."/>
            <person name="Holt S."/>
            <person name="Cochrane G."/>
            <person name="Meng A."/>
            <person name="Brown T."/>
            <person name="Cohen L."/>
        </authorList>
    </citation>
    <scope>NUCLEOTIDE SEQUENCE</scope>
    <source>
        <strain evidence="8">308</strain>
    </source>
</reference>
<feature type="transmembrane region" description="Helical" evidence="7">
    <location>
        <begin position="117"/>
        <end position="144"/>
    </location>
</feature>
<dbReference type="GO" id="GO:0005886">
    <property type="term" value="C:plasma membrane"/>
    <property type="evidence" value="ECO:0007669"/>
    <property type="project" value="UniProtKB-SubCell"/>
</dbReference>
<evidence type="ECO:0000256" key="5">
    <source>
        <dbReference type="ARBA" id="ARBA00023136"/>
    </source>
</evidence>
<protein>
    <recommendedName>
        <fullName evidence="9">TVP38/TMEM64 family membrane protein</fullName>
    </recommendedName>
</protein>